<reference evidence="7" key="2">
    <citation type="submission" date="2025-09" db="UniProtKB">
        <authorList>
            <consortium name="Ensembl"/>
        </authorList>
    </citation>
    <scope>IDENTIFICATION</scope>
</reference>
<dbReference type="GO" id="GO:0090482">
    <property type="term" value="F:vitamin transmembrane transporter activity"/>
    <property type="evidence" value="ECO:0007669"/>
    <property type="project" value="InterPro"/>
</dbReference>
<feature type="transmembrane region" description="Helical" evidence="5">
    <location>
        <begin position="342"/>
        <end position="361"/>
    </location>
</feature>
<sequence length="512" mass="56377">MNNINYLWLFALLFEASDTVRSVLYPVMSELFPTLLLCLYGFFSNLRPSEPFLTHFLLGPEKNLTETQVVNEIYPVWTYSYLALLFPVFLATDYLRYKPVLILQAASFVATYAVLVWGRGVPAMQVLELAFGLASATDVAYYSYIYSVVPPASYQRVTGFCRGATLLGSAAGSLSGQLLVSLAAVRLRRLVEATLAAAVVAFTVPWFLPMPGRSLFFHRSGEEEGEATAEEEGRSRNGTAMEGGSRNGTAMEGRTRGVQERSDDADSKVPLNSQRVDPRQRSSGLTEVLRLLWRDFLRCYSQRPLLAWSAWWALSTCGYFQVVNYAQALWERVRSPTDLEIYNGYVETLATLLGAMAALAVGSVRVSWATWGEAALCLFSAVMAACVFTMDLVRHVGVCYGAYVLFRTAYMLLITVATFQIAASLSMQRYALVFGVNAFVALLLQSVLTLVVVDTAGLGLDVFSQFLIYGCYFAAIAAIFLLAALSKMASGRRSKTPAVPGETDSDTRSLPY</sequence>
<comment type="subcellular location">
    <subcellularLocation>
        <location evidence="1 3">Membrane</location>
        <topology evidence="1 3">Multi-pass membrane protein</topology>
    </subcellularLocation>
</comment>
<organism evidence="7 8">
    <name type="scientific">Gadus morhua</name>
    <name type="common">Atlantic cod</name>
    <dbReference type="NCBI Taxonomy" id="8049"/>
    <lineage>
        <taxon>Eukaryota</taxon>
        <taxon>Metazoa</taxon>
        <taxon>Chordata</taxon>
        <taxon>Craniata</taxon>
        <taxon>Vertebrata</taxon>
        <taxon>Euteleostomi</taxon>
        <taxon>Actinopterygii</taxon>
        <taxon>Neopterygii</taxon>
        <taxon>Teleostei</taxon>
        <taxon>Neoteleostei</taxon>
        <taxon>Acanthomorphata</taxon>
        <taxon>Zeiogadaria</taxon>
        <taxon>Gadariae</taxon>
        <taxon>Gadiformes</taxon>
        <taxon>Gadoidei</taxon>
        <taxon>Gadidae</taxon>
        <taxon>Gadus</taxon>
    </lineage>
</organism>
<evidence type="ECO:0000256" key="1">
    <source>
        <dbReference type="ARBA" id="ARBA00004141"/>
    </source>
</evidence>
<dbReference type="GO" id="GO:0005886">
    <property type="term" value="C:plasma membrane"/>
    <property type="evidence" value="ECO:0007669"/>
    <property type="project" value="UniProtKB-UniRule"/>
</dbReference>
<feature type="transmembrane region" description="Helical" evidence="5">
    <location>
        <begin position="190"/>
        <end position="208"/>
    </location>
</feature>
<dbReference type="PIRSF" id="PIRSF028739">
    <property type="entry name" value="Folate_carrier"/>
    <property type="match status" value="1"/>
</dbReference>
<feature type="chain" id="PRO_5045782277" description="Solute carrier family 19 member 2" evidence="6">
    <location>
        <begin position="23"/>
        <end position="512"/>
    </location>
</feature>
<feature type="transmembrane region" description="Helical" evidence="5">
    <location>
        <begin position="305"/>
        <end position="322"/>
    </location>
</feature>
<feature type="transmembrane region" description="Helical" evidence="5">
    <location>
        <begin position="161"/>
        <end position="184"/>
    </location>
</feature>
<feature type="transmembrane region" description="Helical" evidence="5">
    <location>
        <begin position="99"/>
        <end position="117"/>
    </location>
</feature>
<comment type="similarity">
    <text evidence="2 3">Belongs to the reduced folate carrier (RFC) transporter (TC 2.A.48) family.</text>
</comment>
<evidence type="ECO:0000256" key="3">
    <source>
        <dbReference type="PIRNR" id="PIRNR028739"/>
    </source>
</evidence>
<keyword evidence="5" id="KW-1133">Transmembrane helix</keyword>
<dbReference type="PANTHER" id="PTHR10686:SF19">
    <property type="entry name" value="THIAMINE TRANSPORTER 1"/>
    <property type="match status" value="1"/>
</dbReference>
<dbReference type="OMA" id="CYRCRPL"/>
<proteinExistence type="inferred from homology"/>
<dbReference type="Gene3D" id="1.20.1250.20">
    <property type="entry name" value="MFS general substrate transporter like domains"/>
    <property type="match status" value="1"/>
</dbReference>
<feature type="transmembrane region" description="Helical" evidence="5">
    <location>
        <begin position="368"/>
        <end position="390"/>
    </location>
</feature>
<protein>
    <recommendedName>
        <fullName evidence="9">Solute carrier family 19 member 2</fullName>
    </recommendedName>
</protein>
<dbReference type="AlphaFoldDB" id="A0A8C5BGV2"/>
<keyword evidence="5" id="KW-0812">Transmembrane</keyword>
<dbReference type="InterPro" id="IPR002666">
    <property type="entry name" value="Folate_carrier"/>
</dbReference>
<feature type="region of interest" description="Disordered" evidence="4">
    <location>
        <begin position="493"/>
        <end position="512"/>
    </location>
</feature>
<evidence type="ECO:0000256" key="2">
    <source>
        <dbReference type="ARBA" id="ARBA00005773"/>
    </source>
</evidence>
<feature type="transmembrane region" description="Helical" evidence="5">
    <location>
        <begin position="465"/>
        <end position="485"/>
    </location>
</feature>
<evidence type="ECO:0000313" key="7">
    <source>
        <dbReference type="Ensembl" id="ENSGMOP00000045886.1"/>
    </source>
</evidence>
<dbReference type="PANTHER" id="PTHR10686">
    <property type="entry name" value="FOLATE TRANSPORTER"/>
    <property type="match status" value="1"/>
</dbReference>
<keyword evidence="6" id="KW-0732">Signal</keyword>
<name>A0A8C5BGV2_GADMO</name>
<evidence type="ECO:0008006" key="9">
    <source>
        <dbReference type="Google" id="ProtNLM"/>
    </source>
</evidence>
<evidence type="ECO:0000256" key="6">
    <source>
        <dbReference type="SAM" id="SignalP"/>
    </source>
</evidence>
<feature type="transmembrane region" description="Helical" evidence="5">
    <location>
        <begin position="73"/>
        <end position="92"/>
    </location>
</feature>
<reference evidence="7" key="1">
    <citation type="submission" date="2025-08" db="UniProtKB">
        <authorList>
            <consortium name="Ensembl"/>
        </authorList>
    </citation>
    <scope>IDENTIFICATION</scope>
</reference>
<dbReference type="GeneTree" id="ENSGT00950000183022"/>
<evidence type="ECO:0000313" key="8">
    <source>
        <dbReference type="Proteomes" id="UP000694546"/>
    </source>
</evidence>
<feature type="transmembrane region" description="Helical" evidence="5">
    <location>
        <begin position="129"/>
        <end position="149"/>
    </location>
</feature>
<keyword evidence="3 5" id="KW-0472">Membrane</keyword>
<evidence type="ECO:0000256" key="5">
    <source>
        <dbReference type="SAM" id="Phobius"/>
    </source>
</evidence>
<feature type="region of interest" description="Disordered" evidence="4">
    <location>
        <begin position="221"/>
        <end position="279"/>
    </location>
</feature>
<dbReference type="Ensembl" id="ENSGMOT00000054006.1">
    <property type="protein sequence ID" value="ENSGMOP00000045886.1"/>
    <property type="gene ID" value="ENSGMOG00000018766.2"/>
</dbReference>
<feature type="compositionally biased region" description="Basic and acidic residues" evidence="4">
    <location>
        <begin position="253"/>
        <end position="267"/>
    </location>
</feature>
<accession>A0A8C5BGV2</accession>
<keyword evidence="3" id="KW-0813">Transport</keyword>
<feature type="compositionally biased region" description="Polar residues" evidence="4">
    <location>
        <begin position="270"/>
        <end position="279"/>
    </location>
</feature>
<feature type="signal peptide" evidence="6">
    <location>
        <begin position="1"/>
        <end position="22"/>
    </location>
</feature>
<gene>
    <name evidence="7" type="primary">slc19a2</name>
</gene>
<dbReference type="InterPro" id="IPR036259">
    <property type="entry name" value="MFS_trans_sf"/>
</dbReference>
<evidence type="ECO:0000256" key="4">
    <source>
        <dbReference type="SAM" id="MobiDB-lite"/>
    </source>
</evidence>
<dbReference type="Proteomes" id="UP000694546">
    <property type="component" value="Chromosome 7"/>
</dbReference>
<dbReference type="Pfam" id="PF01770">
    <property type="entry name" value="Folate_carrier"/>
    <property type="match status" value="1"/>
</dbReference>
<keyword evidence="8" id="KW-1185">Reference proteome</keyword>
<dbReference type="SUPFAM" id="SSF103473">
    <property type="entry name" value="MFS general substrate transporter"/>
    <property type="match status" value="1"/>
</dbReference>
<feature type="transmembrane region" description="Helical" evidence="5">
    <location>
        <begin position="402"/>
        <end position="423"/>
    </location>
</feature>
<feature type="transmembrane region" description="Helical" evidence="5">
    <location>
        <begin position="430"/>
        <end position="453"/>
    </location>
</feature>